<reference evidence="8 9" key="1">
    <citation type="submission" date="2017-06" db="EMBL/GenBank/DDBJ databases">
        <authorList>
            <person name="Kim H.J."/>
            <person name="Triplett B.A."/>
        </authorList>
    </citation>
    <scope>NUCLEOTIDE SEQUENCE [LARGE SCALE GENOMIC DNA]</scope>
    <source>
        <strain evidence="8 9">DSM 44272</strain>
    </source>
</reference>
<name>A0A238USX9_9ACTN</name>
<evidence type="ECO:0000256" key="3">
    <source>
        <dbReference type="ARBA" id="ARBA00022801"/>
    </source>
</evidence>
<feature type="domain" description="Peptidase S8/S53" evidence="7">
    <location>
        <begin position="151"/>
        <end position="390"/>
    </location>
</feature>
<feature type="active site" description="Charge relay system" evidence="5">
    <location>
        <position position="190"/>
    </location>
</feature>
<evidence type="ECO:0000256" key="6">
    <source>
        <dbReference type="SAM" id="MobiDB-lite"/>
    </source>
</evidence>
<comment type="similarity">
    <text evidence="1 5">Belongs to the peptidase S8 family.</text>
</comment>
<organism evidence="8 9">
    <name type="scientific">Blastococcus mobilis</name>
    <dbReference type="NCBI Taxonomy" id="1938746"/>
    <lineage>
        <taxon>Bacteria</taxon>
        <taxon>Bacillati</taxon>
        <taxon>Actinomycetota</taxon>
        <taxon>Actinomycetes</taxon>
        <taxon>Geodermatophilales</taxon>
        <taxon>Geodermatophilaceae</taxon>
        <taxon>Blastococcus</taxon>
    </lineage>
</organism>
<dbReference type="InterPro" id="IPR000209">
    <property type="entry name" value="Peptidase_S8/S53_dom"/>
</dbReference>
<dbReference type="PANTHER" id="PTHR43806">
    <property type="entry name" value="PEPTIDASE S8"/>
    <property type="match status" value="1"/>
</dbReference>
<feature type="region of interest" description="Disordered" evidence="6">
    <location>
        <begin position="410"/>
        <end position="454"/>
    </location>
</feature>
<evidence type="ECO:0000313" key="9">
    <source>
        <dbReference type="Proteomes" id="UP000198403"/>
    </source>
</evidence>
<evidence type="ECO:0000313" key="8">
    <source>
        <dbReference type="EMBL" id="SNR24459.1"/>
    </source>
</evidence>
<keyword evidence="9" id="KW-1185">Reference proteome</keyword>
<dbReference type="CDD" id="cd00306">
    <property type="entry name" value="Peptidases_S8_S53"/>
    <property type="match status" value="1"/>
</dbReference>
<keyword evidence="4 5" id="KW-0720">Serine protease</keyword>
<dbReference type="PROSITE" id="PS51892">
    <property type="entry name" value="SUBTILASE"/>
    <property type="match status" value="1"/>
</dbReference>
<feature type="region of interest" description="Disordered" evidence="6">
    <location>
        <begin position="117"/>
        <end position="146"/>
    </location>
</feature>
<dbReference type="Gene3D" id="3.40.50.200">
    <property type="entry name" value="Peptidase S8/S53 domain"/>
    <property type="match status" value="1"/>
</dbReference>
<keyword evidence="3 5" id="KW-0378">Hydrolase</keyword>
<dbReference type="GO" id="GO:0004252">
    <property type="term" value="F:serine-type endopeptidase activity"/>
    <property type="evidence" value="ECO:0007669"/>
    <property type="project" value="UniProtKB-UniRule"/>
</dbReference>
<dbReference type="RefSeq" id="WP_089334748.1">
    <property type="nucleotide sequence ID" value="NZ_FZNO01000001.1"/>
</dbReference>
<evidence type="ECO:0000256" key="5">
    <source>
        <dbReference type="PROSITE-ProRule" id="PRU01240"/>
    </source>
</evidence>
<dbReference type="PANTHER" id="PTHR43806:SF11">
    <property type="entry name" value="CEREVISIN-RELATED"/>
    <property type="match status" value="1"/>
</dbReference>
<gene>
    <name evidence="8" type="ORF">SAMN06272737_101257</name>
</gene>
<sequence>MGEPQGERNAFYRTADLVVALEHADLVVATLEDLGVDFTEAERSDDLGLALLRLNDEDTANRIAAKIEERTEQEQAPHARTALDRDLTALRDYFAARYAGWTPTLGKNRLVGRVEGAGETGQIGHGGESDPEPPTGGPRPRPRMAHRPGLGARVAVLDTAVFAHPDLEGRCIGSPADFLDDEPESSIGCHGTFVTGLVLSMAPGCTVEVRKVLGEEDGAAESWDLAKQIVAVGRTGVDVLNLSIVCYTEDGQPPLVLATAIDRLDPDIVVVAAAGNHGYPEKEKRSWEKNKPAWPAALDDVIAVGAAGNEGKPAKFTPDDAPWIDVWSNGVKVTSAFLHGDIPVRTDDARTKEAPEAQTKEEPEVRTFEGYATWSGSSFAAALVSGAIAAGTVPGRTSARAAWKELSERAAKESAKARAAGAPQPVVTARKGPAAEEARPKPAPRRPPFLRLLA</sequence>
<evidence type="ECO:0000256" key="2">
    <source>
        <dbReference type="ARBA" id="ARBA00022670"/>
    </source>
</evidence>
<dbReference type="GO" id="GO:0006508">
    <property type="term" value="P:proteolysis"/>
    <property type="evidence" value="ECO:0007669"/>
    <property type="project" value="UniProtKB-KW"/>
</dbReference>
<dbReference type="InterPro" id="IPR036852">
    <property type="entry name" value="Peptidase_S8/S53_dom_sf"/>
</dbReference>
<dbReference type="SUPFAM" id="SSF52743">
    <property type="entry name" value="Subtilisin-like"/>
    <property type="match status" value="1"/>
</dbReference>
<proteinExistence type="inferred from homology"/>
<evidence type="ECO:0000256" key="4">
    <source>
        <dbReference type="ARBA" id="ARBA00022825"/>
    </source>
</evidence>
<dbReference type="EMBL" id="FZNO01000001">
    <property type="protein sequence ID" value="SNR24459.1"/>
    <property type="molecule type" value="Genomic_DNA"/>
</dbReference>
<feature type="active site" description="Charge relay system" evidence="5">
    <location>
        <position position="378"/>
    </location>
</feature>
<protein>
    <submittedName>
        <fullName evidence="8">Subtilase family protein</fullName>
    </submittedName>
</protein>
<dbReference type="InterPro" id="IPR050131">
    <property type="entry name" value="Peptidase_S8_subtilisin-like"/>
</dbReference>
<evidence type="ECO:0000259" key="7">
    <source>
        <dbReference type="Pfam" id="PF00082"/>
    </source>
</evidence>
<dbReference type="AlphaFoldDB" id="A0A238USX9"/>
<dbReference type="Proteomes" id="UP000198403">
    <property type="component" value="Unassembled WGS sequence"/>
</dbReference>
<accession>A0A238USX9</accession>
<dbReference type="OrthoDB" id="5177045at2"/>
<keyword evidence="2 5" id="KW-0645">Protease</keyword>
<evidence type="ECO:0000256" key="1">
    <source>
        <dbReference type="ARBA" id="ARBA00011073"/>
    </source>
</evidence>
<dbReference type="Pfam" id="PF00082">
    <property type="entry name" value="Peptidase_S8"/>
    <property type="match status" value="1"/>
</dbReference>
<feature type="active site" description="Charge relay system" evidence="5">
    <location>
        <position position="158"/>
    </location>
</feature>